<evidence type="ECO:0000313" key="2">
    <source>
        <dbReference type="EMBL" id="KAK0734806.1"/>
    </source>
</evidence>
<protein>
    <submittedName>
        <fullName evidence="2">Uncharacterized protein</fullName>
    </submittedName>
</protein>
<dbReference type="AlphaFoldDB" id="A0AA40BIF2"/>
<feature type="region of interest" description="Disordered" evidence="1">
    <location>
        <begin position="1"/>
        <end position="40"/>
    </location>
</feature>
<dbReference type="GeneID" id="85322539"/>
<organism evidence="2 3">
    <name type="scientific">Lasiosphaeria miniovina</name>
    <dbReference type="NCBI Taxonomy" id="1954250"/>
    <lineage>
        <taxon>Eukaryota</taxon>
        <taxon>Fungi</taxon>
        <taxon>Dikarya</taxon>
        <taxon>Ascomycota</taxon>
        <taxon>Pezizomycotina</taxon>
        <taxon>Sordariomycetes</taxon>
        <taxon>Sordariomycetidae</taxon>
        <taxon>Sordariales</taxon>
        <taxon>Lasiosphaeriaceae</taxon>
        <taxon>Lasiosphaeria</taxon>
    </lineage>
</organism>
<name>A0AA40BIF2_9PEZI</name>
<evidence type="ECO:0000256" key="1">
    <source>
        <dbReference type="SAM" id="MobiDB-lite"/>
    </source>
</evidence>
<dbReference type="Proteomes" id="UP001172101">
    <property type="component" value="Unassembled WGS sequence"/>
</dbReference>
<dbReference type="RefSeq" id="XP_060303683.1">
    <property type="nucleotide sequence ID" value="XM_060439269.1"/>
</dbReference>
<reference evidence="2" key="1">
    <citation type="submission" date="2023-06" db="EMBL/GenBank/DDBJ databases">
        <title>Genome-scale phylogeny and comparative genomics of the fungal order Sordariales.</title>
        <authorList>
            <consortium name="Lawrence Berkeley National Laboratory"/>
            <person name="Hensen N."/>
            <person name="Bonometti L."/>
            <person name="Westerberg I."/>
            <person name="Brannstrom I.O."/>
            <person name="Guillou S."/>
            <person name="Cros-Aarteil S."/>
            <person name="Calhoun S."/>
            <person name="Haridas S."/>
            <person name="Kuo A."/>
            <person name="Mondo S."/>
            <person name="Pangilinan J."/>
            <person name="Riley R."/>
            <person name="LaButti K."/>
            <person name="Andreopoulos B."/>
            <person name="Lipzen A."/>
            <person name="Chen C."/>
            <person name="Yanf M."/>
            <person name="Daum C."/>
            <person name="Ng V."/>
            <person name="Clum A."/>
            <person name="Steindorff A."/>
            <person name="Ohm R."/>
            <person name="Martin F."/>
            <person name="Silar P."/>
            <person name="Natvig D."/>
            <person name="Lalanne C."/>
            <person name="Gautier V."/>
            <person name="Ament-velasquez S.L."/>
            <person name="Kruys A."/>
            <person name="Hutchinson M.I."/>
            <person name="Powell A.J."/>
            <person name="Barry K."/>
            <person name="Miller A.N."/>
            <person name="Grigoriev I.V."/>
            <person name="Debuchy R."/>
            <person name="Gladieux P."/>
            <person name="Thoren M.H."/>
            <person name="Johannesson H."/>
        </authorList>
    </citation>
    <scope>NUCLEOTIDE SEQUENCE</scope>
    <source>
        <strain evidence="2">SMH2392-1A</strain>
    </source>
</reference>
<accession>A0AA40BIF2</accession>
<evidence type="ECO:0000313" key="3">
    <source>
        <dbReference type="Proteomes" id="UP001172101"/>
    </source>
</evidence>
<keyword evidence="3" id="KW-1185">Reference proteome</keyword>
<comment type="caution">
    <text evidence="2">The sequence shown here is derived from an EMBL/GenBank/DDBJ whole genome shotgun (WGS) entry which is preliminary data.</text>
</comment>
<proteinExistence type="predicted"/>
<dbReference type="EMBL" id="JAUIRO010000001">
    <property type="protein sequence ID" value="KAK0734806.1"/>
    <property type="molecule type" value="Genomic_DNA"/>
</dbReference>
<sequence length="188" mass="20636">MQEPASALLAVHPHPPARPHKAGPSDRHPVGSDGANDGIAPLKRRKEVRAVCTFAQQCLNAIDATGDEVWLPEGECQSAVPYHVAQRPAWAEDSSIYDYRPQVLRTYICQPARPGQARPSQCEPGVGIIIVIHLGRCGNGVDADSKEATCQELARLQYTIDDELARRIVVACGQKGWRQRGRRLSRSE</sequence>
<gene>
    <name evidence="2" type="ORF">B0T26DRAFT_671043</name>
</gene>